<sequence length="159" mass="17315">MEPLELTPEVQAVIEACREFIVGGGGASVEALYSGDELPELQSSVREQVDLLLRLARAGQLVGVETEMPTETGDSDDDAVVRCARAVARWKASRDMHKTLRARTAQVKDNERENQQARDAAVAELSAARPDWGTQRMGKAVGLPEKTLRDILTKSVASK</sequence>
<dbReference type="EMBL" id="FOEF01000036">
    <property type="protein sequence ID" value="SEP54053.1"/>
    <property type="molecule type" value="Genomic_DNA"/>
</dbReference>
<name>A0A1H8YPP2_9PSEU</name>
<protein>
    <submittedName>
        <fullName evidence="1">Uncharacterized protein</fullName>
    </submittedName>
</protein>
<dbReference type="RefSeq" id="WP_091629104.1">
    <property type="nucleotide sequence ID" value="NZ_FOEF01000036.1"/>
</dbReference>
<dbReference type="AlphaFoldDB" id="A0A1H8YPP2"/>
<organism evidence="1 2">
    <name type="scientific">Amycolatopsis saalfeldensis</name>
    <dbReference type="NCBI Taxonomy" id="394193"/>
    <lineage>
        <taxon>Bacteria</taxon>
        <taxon>Bacillati</taxon>
        <taxon>Actinomycetota</taxon>
        <taxon>Actinomycetes</taxon>
        <taxon>Pseudonocardiales</taxon>
        <taxon>Pseudonocardiaceae</taxon>
        <taxon>Amycolatopsis</taxon>
    </lineage>
</organism>
<keyword evidence="2" id="KW-1185">Reference proteome</keyword>
<evidence type="ECO:0000313" key="2">
    <source>
        <dbReference type="Proteomes" id="UP000198582"/>
    </source>
</evidence>
<accession>A0A1H8YPP2</accession>
<evidence type="ECO:0000313" key="1">
    <source>
        <dbReference type="EMBL" id="SEP54053.1"/>
    </source>
</evidence>
<proteinExistence type="predicted"/>
<dbReference type="Proteomes" id="UP000198582">
    <property type="component" value="Unassembled WGS sequence"/>
</dbReference>
<reference evidence="1 2" key="1">
    <citation type="submission" date="2016-10" db="EMBL/GenBank/DDBJ databases">
        <authorList>
            <person name="de Groot N.N."/>
        </authorList>
    </citation>
    <scope>NUCLEOTIDE SEQUENCE [LARGE SCALE GENOMIC DNA]</scope>
    <source>
        <strain evidence="1 2">DSM 44993</strain>
    </source>
</reference>
<gene>
    <name evidence="1" type="ORF">SAMN04489732_13610</name>
</gene>